<organism evidence="2 3">
    <name type="scientific">Ahniella affigens</name>
    <dbReference type="NCBI Taxonomy" id="2021234"/>
    <lineage>
        <taxon>Bacteria</taxon>
        <taxon>Pseudomonadati</taxon>
        <taxon>Pseudomonadota</taxon>
        <taxon>Gammaproteobacteria</taxon>
        <taxon>Lysobacterales</taxon>
        <taxon>Rhodanobacteraceae</taxon>
        <taxon>Ahniella</taxon>
    </lineage>
</organism>
<dbReference type="EMBL" id="CP027860">
    <property type="protein sequence ID" value="AVP99666.1"/>
    <property type="molecule type" value="Genomic_DNA"/>
</dbReference>
<keyword evidence="1" id="KW-0472">Membrane</keyword>
<accession>A0A2P1PXU5</accession>
<keyword evidence="3" id="KW-1185">Reference proteome</keyword>
<evidence type="ECO:0000256" key="1">
    <source>
        <dbReference type="SAM" id="Phobius"/>
    </source>
</evidence>
<evidence type="ECO:0000313" key="3">
    <source>
        <dbReference type="Proteomes" id="UP000241074"/>
    </source>
</evidence>
<sequence length="116" mass="13229">MSREPFDFDSQTKRWHEAGLEAPLTDALRSSIPHSAPGQLTAKTLARLATWRWQSEQRQRLALRLLLITFLGSFLLWLLVVAWDVGLGPSLIAGLGGMLVASSYAWDRWRVWRARQ</sequence>
<evidence type="ECO:0000313" key="2">
    <source>
        <dbReference type="EMBL" id="AVP99666.1"/>
    </source>
</evidence>
<reference evidence="2 3" key="1">
    <citation type="submission" date="2018-03" db="EMBL/GenBank/DDBJ databases">
        <title>Ahniella affigens gen. nov., sp. nov., a gammaproteobacterium isolated from sandy soil near a stream.</title>
        <authorList>
            <person name="Ko Y."/>
            <person name="Kim J.-H."/>
        </authorList>
    </citation>
    <scope>NUCLEOTIDE SEQUENCE [LARGE SCALE GENOMIC DNA]</scope>
    <source>
        <strain evidence="2 3">D13</strain>
    </source>
</reference>
<dbReference type="RefSeq" id="WP_106893582.1">
    <property type="nucleotide sequence ID" value="NZ_CP027860.1"/>
</dbReference>
<dbReference type="AlphaFoldDB" id="A0A2P1PXU5"/>
<protein>
    <submittedName>
        <fullName evidence="2">Uncharacterized protein</fullName>
    </submittedName>
</protein>
<feature type="transmembrane region" description="Helical" evidence="1">
    <location>
        <begin position="86"/>
        <end position="106"/>
    </location>
</feature>
<reference evidence="2 3" key="2">
    <citation type="submission" date="2018-03" db="EMBL/GenBank/DDBJ databases">
        <authorList>
            <person name="Keele B.F."/>
        </authorList>
    </citation>
    <scope>NUCLEOTIDE SEQUENCE [LARGE SCALE GENOMIC DNA]</scope>
    <source>
        <strain evidence="2 3">D13</strain>
    </source>
</reference>
<gene>
    <name evidence="2" type="ORF">C7S18_21910</name>
</gene>
<dbReference type="Proteomes" id="UP000241074">
    <property type="component" value="Chromosome"/>
</dbReference>
<keyword evidence="1" id="KW-0812">Transmembrane</keyword>
<dbReference type="KEGG" id="xba:C7S18_21910"/>
<name>A0A2P1PXU5_9GAMM</name>
<keyword evidence="1" id="KW-1133">Transmembrane helix</keyword>
<feature type="transmembrane region" description="Helical" evidence="1">
    <location>
        <begin position="61"/>
        <end position="80"/>
    </location>
</feature>
<proteinExistence type="predicted"/>